<dbReference type="Gene3D" id="2.60.40.4070">
    <property type="match status" value="1"/>
</dbReference>
<dbReference type="Pfam" id="PF13860">
    <property type="entry name" value="FlgD_ig"/>
    <property type="match status" value="1"/>
</dbReference>
<accession>A0A7G1G9G3</accession>
<keyword evidence="2 3" id="KW-1005">Bacterial flagellum biogenesis</keyword>
<evidence type="ECO:0000256" key="2">
    <source>
        <dbReference type="ARBA" id="ARBA00022795"/>
    </source>
</evidence>
<dbReference type="KEGG" id="ocy:OSSY52_22870"/>
<evidence type="ECO:0000256" key="1">
    <source>
        <dbReference type="ARBA" id="ARBA00010577"/>
    </source>
</evidence>
<evidence type="ECO:0000256" key="3">
    <source>
        <dbReference type="RuleBase" id="RU362076"/>
    </source>
</evidence>
<dbReference type="GO" id="GO:0044781">
    <property type="term" value="P:bacterial-type flagellum organization"/>
    <property type="evidence" value="ECO:0007669"/>
    <property type="project" value="UniProtKB-UniRule"/>
</dbReference>
<reference evidence="5 6" key="1">
    <citation type="submission" date="2018-06" db="EMBL/GenBank/DDBJ databases">
        <title>Genome sequencing of Oceanotoga sp. sy52.</title>
        <authorList>
            <person name="Mori K."/>
        </authorList>
    </citation>
    <scope>NUCLEOTIDE SEQUENCE [LARGE SCALE GENOMIC DNA]</scope>
    <source>
        <strain evidence="6">sy52</strain>
    </source>
</reference>
<keyword evidence="6" id="KW-1185">Reference proteome</keyword>
<evidence type="ECO:0000313" key="5">
    <source>
        <dbReference type="EMBL" id="BBE32146.1"/>
    </source>
</evidence>
<dbReference type="RefSeq" id="WP_190614998.1">
    <property type="nucleotide sequence ID" value="NZ_AP018712.1"/>
</dbReference>
<dbReference type="Gene3D" id="2.30.30.910">
    <property type="match status" value="1"/>
</dbReference>
<dbReference type="AlphaFoldDB" id="A0A7G1G9G3"/>
<dbReference type="InterPro" id="IPR025965">
    <property type="entry name" value="FlgD/Vpr_Ig-like"/>
</dbReference>
<comment type="function">
    <text evidence="3">Required for flagellar hook formation. May act as a scaffolding protein.</text>
</comment>
<evidence type="ECO:0000259" key="4">
    <source>
        <dbReference type="Pfam" id="PF13860"/>
    </source>
</evidence>
<dbReference type="InterPro" id="IPR005648">
    <property type="entry name" value="FlgD"/>
</dbReference>
<comment type="similarity">
    <text evidence="1 3">Belongs to the FlgD family.</text>
</comment>
<dbReference type="Pfam" id="PF03963">
    <property type="entry name" value="FlgD"/>
    <property type="match status" value="1"/>
</dbReference>
<proteinExistence type="inferred from homology"/>
<dbReference type="Proteomes" id="UP000516361">
    <property type="component" value="Chromosome"/>
</dbReference>
<sequence length="220" mass="24604">MLDEMNGIYMGTLQAQRSKAPKKSLDKEAFLQLLVTQLQNQDPTNSMDTKDMLAQMSQLSTTEQIMNMSTSFQNMIDSQMNMNKMQAASIVGKNVVVENNEVNLIDGKSENIYFKVDEESPIVVEIYDSNGKVVKREDMGIKSAGGYPYLWDGKDNNGVSMADGSYKIKVFSYLNGQKTEISPIDGGKAQAVQFLDNKYYVIVNNKKYPISSIKEISEDA</sequence>
<organism evidence="5 6">
    <name type="scientific">Tepiditoga spiralis</name>
    <dbReference type="NCBI Taxonomy" id="2108365"/>
    <lineage>
        <taxon>Bacteria</taxon>
        <taxon>Thermotogati</taxon>
        <taxon>Thermotogota</taxon>
        <taxon>Thermotogae</taxon>
        <taxon>Petrotogales</taxon>
        <taxon>Petrotogaceae</taxon>
        <taxon>Tepiditoga</taxon>
    </lineage>
</organism>
<dbReference type="EMBL" id="AP018712">
    <property type="protein sequence ID" value="BBE32146.1"/>
    <property type="molecule type" value="Genomic_DNA"/>
</dbReference>
<gene>
    <name evidence="5" type="ORF">OSSY52_22870</name>
</gene>
<feature type="domain" description="FlgD/Vpr Ig-like" evidence="4">
    <location>
        <begin position="103"/>
        <end position="170"/>
    </location>
</feature>
<dbReference type="InParanoid" id="A0A7G1G9G3"/>
<name>A0A7G1G9G3_9BACT</name>
<evidence type="ECO:0000313" key="6">
    <source>
        <dbReference type="Proteomes" id="UP000516361"/>
    </source>
</evidence>
<protein>
    <recommendedName>
        <fullName evidence="3">Basal-body rod modification protein FlgD</fullName>
    </recommendedName>
</protein>